<dbReference type="AlphaFoldDB" id="A0A1W1BQ62"/>
<gene>
    <name evidence="1" type="ORF">MNB_SV-6-644</name>
</gene>
<evidence type="ECO:0000313" key="1">
    <source>
        <dbReference type="EMBL" id="SFV55654.1"/>
    </source>
</evidence>
<name>A0A1W1BQ62_9ZZZZ</name>
<accession>A0A1W1BQ62</accession>
<proteinExistence type="predicted"/>
<protein>
    <recommendedName>
        <fullName evidence="2">Lipoprotein</fullName>
    </recommendedName>
</protein>
<dbReference type="EMBL" id="FPHC01000038">
    <property type="protein sequence ID" value="SFV55654.1"/>
    <property type="molecule type" value="Genomic_DNA"/>
</dbReference>
<evidence type="ECO:0008006" key="2">
    <source>
        <dbReference type="Google" id="ProtNLM"/>
    </source>
</evidence>
<dbReference type="PROSITE" id="PS51257">
    <property type="entry name" value="PROKAR_LIPOPROTEIN"/>
    <property type="match status" value="1"/>
</dbReference>
<reference evidence="1" key="1">
    <citation type="submission" date="2016-10" db="EMBL/GenBank/DDBJ databases">
        <authorList>
            <person name="de Groot N.N."/>
        </authorList>
    </citation>
    <scope>NUCLEOTIDE SEQUENCE</scope>
</reference>
<organism evidence="1">
    <name type="scientific">hydrothermal vent metagenome</name>
    <dbReference type="NCBI Taxonomy" id="652676"/>
    <lineage>
        <taxon>unclassified sequences</taxon>
        <taxon>metagenomes</taxon>
        <taxon>ecological metagenomes</taxon>
    </lineage>
</organism>
<sequence>MLKQYLPIVILFAIIGCGKERIVDIATPNDIYQKDLLVVFPSIPEEFCYADKMTEIMDGFSDELNLTNMQMLSVDSAVNCGSYGFTNCEIVTTESEDKSGAIACMSEQNSSRVCLYMLGVEYKDSEGDTFDESCIMGADRR</sequence>